<reference evidence="3 4" key="1">
    <citation type="submission" date="2015-07" db="EMBL/GenBank/DDBJ databases">
        <title>The genome of Eufriesea mexicana.</title>
        <authorList>
            <person name="Pan H."/>
            <person name="Kapheim K."/>
        </authorList>
    </citation>
    <scope>NUCLEOTIDE SEQUENCE [LARGE SCALE GENOMIC DNA]</scope>
    <source>
        <strain evidence="3">0111107269</strain>
        <tissue evidence="3">Whole body</tissue>
    </source>
</reference>
<keyword evidence="1" id="KW-0677">Repeat</keyword>
<dbReference type="EMBL" id="KQ760478">
    <property type="protein sequence ID" value="OAD60208.1"/>
    <property type="molecule type" value="Genomic_DNA"/>
</dbReference>
<dbReference type="PANTHER" id="PTHR15901:SF16">
    <property type="entry name" value="TESTICULAR HAPLOID EXPRESSED GENE PROTEIN"/>
    <property type="match status" value="1"/>
</dbReference>
<feature type="region of interest" description="Disordered" evidence="2">
    <location>
        <begin position="1"/>
        <end position="46"/>
    </location>
</feature>
<proteinExistence type="predicted"/>
<feature type="compositionally biased region" description="Acidic residues" evidence="2">
    <location>
        <begin position="459"/>
        <end position="468"/>
    </location>
</feature>
<evidence type="ECO:0000256" key="2">
    <source>
        <dbReference type="SAM" id="MobiDB-lite"/>
    </source>
</evidence>
<dbReference type="AlphaFoldDB" id="A0A310SU05"/>
<feature type="compositionally biased region" description="Polar residues" evidence="2">
    <location>
        <begin position="14"/>
        <end position="29"/>
    </location>
</feature>
<evidence type="ECO:0000256" key="1">
    <source>
        <dbReference type="ARBA" id="ARBA00022737"/>
    </source>
</evidence>
<feature type="compositionally biased region" description="Basic residues" evidence="2">
    <location>
        <begin position="414"/>
        <end position="429"/>
    </location>
</feature>
<evidence type="ECO:0000313" key="3">
    <source>
        <dbReference type="EMBL" id="OAD60208.1"/>
    </source>
</evidence>
<protein>
    <submittedName>
        <fullName evidence="3">Uncharacterized protein</fullName>
    </submittedName>
</protein>
<gene>
    <name evidence="3" type="ORF">WN48_06137</name>
</gene>
<dbReference type="Proteomes" id="UP000250275">
    <property type="component" value="Unassembled WGS sequence"/>
</dbReference>
<accession>A0A310SU05</accession>
<dbReference type="InterPro" id="IPR006623">
    <property type="entry name" value="THEG"/>
</dbReference>
<sequence>MAPKVKKVAKSAGTKKSPTTKETGKSGSPRTALGRLRKIDKSKIKGKRTKHKLKLKGWLATPADWARFNAWVKKNAQPKKIPEPEPIVSVRPSKPLSQLKKRINILSKPKKAPDLSIICEFDFTVPRAALKAIPSKRTILLALPNIRLVDYGRVYYKISPAALTYEASQRIIELSQPRVIIPEECKPPRLSICDKRVLDEERLRKLALAKKLLDCPQQLTKEEIEELFTPQGIRRTALTYKITAWVSFLALPAYKRIKDRKDEKAKTWKKMIIEEGERRASSRMEELSKPRIRKIITIRANPFIVRKGALSASASGRIESLAKPSRPRSPVERRAPREKDKYGRPIFEMPVYGKVLPKTKPYKMGECPEPKKKMIAKKRPIDSIVYEPTFDPCIYPDLAKRQKMERKRAEKLSKTKKSKRKKQKKRLKKSNYYETKKLEDKKEEEEKEEKVEKEKEETDVVIDDDEAQ</sequence>
<feature type="region of interest" description="Disordered" evidence="2">
    <location>
        <begin position="316"/>
        <end position="340"/>
    </location>
</feature>
<name>A0A310SU05_9HYME</name>
<dbReference type="PANTHER" id="PTHR15901">
    <property type="entry name" value="TESTICULAR HAPLOID EXPRESSED GENE PROTEIN"/>
    <property type="match status" value="1"/>
</dbReference>
<feature type="compositionally biased region" description="Basic and acidic residues" evidence="2">
    <location>
        <begin position="448"/>
        <end position="458"/>
    </location>
</feature>
<feature type="region of interest" description="Disordered" evidence="2">
    <location>
        <begin position="397"/>
        <end position="468"/>
    </location>
</feature>
<feature type="compositionally biased region" description="Basic and acidic residues" evidence="2">
    <location>
        <begin position="329"/>
        <end position="340"/>
    </location>
</feature>
<evidence type="ECO:0000313" key="4">
    <source>
        <dbReference type="Proteomes" id="UP000250275"/>
    </source>
</evidence>
<dbReference type="Pfam" id="PF14912">
    <property type="entry name" value="THEG"/>
    <property type="match status" value="2"/>
</dbReference>
<dbReference type="SMART" id="SM00705">
    <property type="entry name" value="THEG"/>
    <property type="match status" value="6"/>
</dbReference>
<dbReference type="InterPro" id="IPR042401">
    <property type="entry name" value="SPMAP2-like"/>
</dbReference>
<feature type="compositionally biased region" description="Basic and acidic residues" evidence="2">
    <location>
        <begin position="398"/>
        <end position="413"/>
    </location>
</feature>
<keyword evidence="4" id="KW-1185">Reference proteome</keyword>
<organism evidence="3 4">
    <name type="scientific">Eufriesea mexicana</name>
    <dbReference type="NCBI Taxonomy" id="516756"/>
    <lineage>
        <taxon>Eukaryota</taxon>
        <taxon>Metazoa</taxon>
        <taxon>Ecdysozoa</taxon>
        <taxon>Arthropoda</taxon>
        <taxon>Hexapoda</taxon>
        <taxon>Insecta</taxon>
        <taxon>Pterygota</taxon>
        <taxon>Neoptera</taxon>
        <taxon>Endopterygota</taxon>
        <taxon>Hymenoptera</taxon>
        <taxon>Apocrita</taxon>
        <taxon>Aculeata</taxon>
        <taxon>Apoidea</taxon>
        <taxon>Anthophila</taxon>
        <taxon>Apidae</taxon>
        <taxon>Eufriesea</taxon>
    </lineage>
</organism>